<sequence length="165" mass="17808">MSVTAQRCRVLLVLALALVAGVPAEATGPAAPPAARVEVPPRTAALLLTDSGSHSFTIEIADDPIERSRGLMFRKEMARDHGMLFDFGGEGERTFWMKNTPLPLDIIFIRADGTVVSIAHHTTPFSTDAIPSHGKARFVFEVNAGVADEIGLEPGGRLVHERVER</sequence>
<comment type="caution">
    <text evidence="2">The sequence shown here is derived from an EMBL/GenBank/DDBJ whole genome shotgun (WGS) entry which is preliminary data.</text>
</comment>
<feature type="signal peptide" evidence="1">
    <location>
        <begin position="1"/>
        <end position="26"/>
    </location>
</feature>
<keyword evidence="3" id="KW-1185">Reference proteome</keyword>
<dbReference type="Proteomes" id="UP000609531">
    <property type="component" value="Unassembled WGS sequence"/>
</dbReference>
<dbReference type="InterPro" id="IPR038695">
    <property type="entry name" value="Saro_0823-like_sf"/>
</dbReference>
<evidence type="ECO:0000256" key="1">
    <source>
        <dbReference type="SAM" id="SignalP"/>
    </source>
</evidence>
<dbReference type="AlphaFoldDB" id="A0A934ILM7"/>
<accession>A0A934ILM7</accession>
<dbReference type="EMBL" id="JAEKJA010000001">
    <property type="protein sequence ID" value="MBJ3774195.1"/>
    <property type="molecule type" value="Genomic_DNA"/>
</dbReference>
<gene>
    <name evidence="2" type="ORF">JCR33_00745</name>
</gene>
<reference evidence="2" key="1">
    <citation type="submission" date="2020-12" db="EMBL/GenBank/DDBJ databases">
        <title>Bacterial taxonomy.</title>
        <authorList>
            <person name="Pan X."/>
        </authorList>
    </citation>
    <scope>NUCLEOTIDE SEQUENCE</scope>
    <source>
        <strain evidence="2">B2012</strain>
    </source>
</reference>
<evidence type="ECO:0000313" key="2">
    <source>
        <dbReference type="EMBL" id="MBJ3774195.1"/>
    </source>
</evidence>
<name>A0A934ILM7_9HYPH</name>
<dbReference type="Pfam" id="PF02643">
    <property type="entry name" value="DUF192"/>
    <property type="match status" value="1"/>
</dbReference>
<dbReference type="PANTHER" id="PTHR37953:SF1">
    <property type="entry name" value="UPF0127 PROTEIN MJ1496"/>
    <property type="match status" value="1"/>
</dbReference>
<feature type="chain" id="PRO_5036943813" evidence="1">
    <location>
        <begin position="27"/>
        <end position="165"/>
    </location>
</feature>
<proteinExistence type="predicted"/>
<dbReference type="InterPro" id="IPR003795">
    <property type="entry name" value="DUF192"/>
</dbReference>
<organism evidence="2 3">
    <name type="scientific">Acuticoccus mangrovi</name>
    <dbReference type="NCBI Taxonomy" id="2796142"/>
    <lineage>
        <taxon>Bacteria</taxon>
        <taxon>Pseudomonadati</taxon>
        <taxon>Pseudomonadota</taxon>
        <taxon>Alphaproteobacteria</taxon>
        <taxon>Hyphomicrobiales</taxon>
        <taxon>Amorphaceae</taxon>
        <taxon>Acuticoccus</taxon>
    </lineage>
</organism>
<dbReference type="PANTHER" id="PTHR37953">
    <property type="entry name" value="UPF0127 PROTEIN MJ1496"/>
    <property type="match status" value="1"/>
</dbReference>
<keyword evidence="1" id="KW-0732">Signal</keyword>
<dbReference type="Gene3D" id="2.60.120.1140">
    <property type="entry name" value="Protein of unknown function DUF192"/>
    <property type="match status" value="1"/>
</dbReference>
<evidence type="ECO:0000313" key="3">
    <source>
        <dbReference type="Proteomes" id="UP000609531"/>
    </source>
</evidence>
<protein>
    <submittedName>
        <fullName evidence="2">DUF192 domain-containing protein</fullName>
    </submittedName>
</protein>